<sequence>MTLWALRMFQYCTGNWLEHFTQMISSHGKFLSGSIDSGLGSWTAQHCFLVIVDNGIYKTNANWRGVARLPWMADAPDSYNPKDKKFEERRGFSTTLEKLSVHQSSKFLTAQVR</sequence>
<gene>
    <name evidence="1" type="ORF">V6N11_049024</name>
</gene>
<name>A0ABR2PX09_9ROSI</name>
<proteinExistence type="predicted"/>
<comment type="caution">
    <text evidence="1">The sequence shown here is derived from an EMBL/GenBank/DDBJ whole genome shotgun (WGS) entry which is preliminary data.</text>
</comment>
<evidence type="ECO:0000313" key="1">
    <source>
        <dbReference type="EMBL" id="KAK8992965.1"/>
    </source>
</evidence>
<evidence type="ECO:0000313" key="2">
    <source>
        <dbReference type="Proteomes" id="UP001396334"/>
    </source>
</evidence>
<reference evidence="1 2" key="1">
    <citation type="journal article" date="2024" name="G3 (Bethesda)">
        <title>Genome assembly of Hibiscus sabdariffa L. provides insights into metabolisms of medicinal natural products.</title>
        <authorList>
            <person name="Kim T."/>
        </authorList>
    </citation>
    <scope>NUCLEOTIDE SEQUENCE [LARGE SCALE GENOMIC DNA]</scope>
    <source>
        <strain evidence="1">TK-2024</strain>
        <tissue evidence="1">Old leaves</tissue>
    </source>
</reference>
<organism evidence="1 2">
    <name type="scientific">Hibiscus sabdariffa</name>
    <name type="common">roselle</name>
    <dbReference type="NCBI Taxonomy" id="183260"/>
    <lineage>
        <taxon>Eukaryota</taxon>
        <taxon>Viridiplantae</taxon>
        <taxon>Streptophyta</taxon>
        <taxon>Embryophyta</taxon>
        <taxon>Tracheophyta</taxon>
        <taxon>Spermatophyta</taxon>
        <taxon>Magnoliopsida</taxon>
        <taxon>eudicotyledons</taxon>
        <taxon>Gunneridae</taxon>
        <taxon>Pentapetalae</taxon>
        <taxon>rosids</taxon>
        <taxon>malvids</taxon>
        <taxon>Malvales</taxon>
        <taxon>Malvaceae</taxon>
        <taxon>Malvoideae</taxon>
        <taxon>Hibiscus</taxon>
    </lineage>
</organism>
<accession>A0ABR2PX09</accession>
<dbReference type="EMBL" id="JBBPBN010000050">
    <property type="protein sequence ID" value="KAK8992965.1"/>
    <property type="molecule type" value="Genomic_DNA"/>
</dbReference>
<dbReference type="Proteomes" id="UP001396334">
    <property type="component" value="Unassembled WGS sequence"/>
</dbReference>
<protein>
    <submittedName>
        <fullName evidence="1">Uncharacterized protein</fullName>
    </submittedName>
</protein>
<keyword evidence="2" id="KW-1185">Reference proteome</keyword>